<evidence type="ECO:0000256" key="1">
    <source>
        <dbReference type="SAM" id="Phobius"/>
    </source>
</evidence>
<reference evidence="2" key="1">
    <citation type="submission" date="2020-01" db="EMBL/GenBank/DDBJ databases">
        <title>Identification and distribution of gene clusters putatively required for synthesis of sphingolipid metabolism inhibitors in phylogenetically diverse species of the filamentous fungus Fusarium.</title>
        <authorList>
            <person name="Kim H.-S."/>
            <person name="Busman M."/>
            <person name="Brown D.W."/>
            <person name="Divon H."/>
            <person name="Uhlig S."/>
            <person name="Proctor R.H."/>
        </authorList>
    </citation>
    <scope>NUCLEOTIDE SEQUENCE</scope>
    <source>
        <strain evidence="2">NRRL 53441</strain>
    </source>
</reference>
<keyword evidence="1" id="KW-0812">Transmembrane</keyword>
<comment type="caution">
    <text evidence="2">The sequence shown here is derived from an EMBL/GenBank/DDBJ whole genome shotgun (WGS) entry which is preliminary data.</text>
</comment>
<sequence length="591" mass="67697">MPGLETGIYATTKRHHRTLLKKGREKKTYKVTQQTGYANAWLLTQCAAEDKKDQDHEKLQQTTDLPQAELECLNKAYIDLENLGDRDLVDRFMTRGGNEPRRMYQADMVNLFCHSAEIQELQSNSSSISLRKACLVDDRTNNGTVSMGLGDRKPLTPREMYVKLMEKRFHGLPTTDEPKKLNADRRLVFITDLDSHALVSLMATAPTDHTKALTHFFYSYIAFHPYIGVLSKPSGLATFAFSFHLPFYSWTCAQHEPRDVRLKRDGIPLRKVHDMSFLGGNSQMAAPKVDYLCQVQIAVCIARTDDKIWTGYCLVDTYCQPGDQKQRVEDYCDSDFQFDPFTDGKHDANLPILNPGDYFLASLECQLLVFKNEWMKTAQTFKQKVEAYVDEFKFVHGESGSLASRDSQQPLVWLRQTRRKLTQLVVCLETTIDCWDNFTYPDRLQTVYGRQSLVAVRQTFMETKNCLKELYNIRTLCDEHEKALNLHSIDEQYRLSRLQAQVAESTQALSCFLLYVLSPITLAAAILSMQEKAIPGFLGPNKLSLFLLAPMLMLFLFLVSSLVQYWKKIQLYISHSLSQLSAREGHGIEFV</sequence>
<keyword evidence="3" id="KW-1185">Reference proteome</keyword>
<dbReference type="Proteomes" id="UP000605986">
    <property type="component" value="Unassembled WGS sequence"/>
</dbReference>
<dbReference type="EMBL" id="JAADJG010000241">
    <property type="protein sequence ID" value="KAF4450786.1"/>
    <property type="molecule type" value="Genomic_DNA"/>
</dbReference>
<dbReference type="OrthoDB" id="10071171at2759"/>
<proteinExistence type="predicted"/>
<keyword evidence="1" id="KW-1133">Transmembrane helix</keyword>
<keyword evidence="1" id="KW-0472">Membrane</keyword>
<feature type="transmembrane region" description="Helical" evidence="1">
    <location>
        <begin position="543"/>
        <end position="566"/>
    </location>
</feature>
<protein>
    <submittedName>
        <fullName evidence="2">Uncharacterized protein</fullName>
    </submittedName>
</protein>
<evidence type="ECO:0000313" key="2">
    <source>
        <dbReference type="EMBL" id="KAF4450786.1"/>
    </source>
</evidence>
<organism evidence="2 3">
    <name type="scientific">Fusarium austroafricanum</name>
    <dbReference type="NCBI Taxonomy" id="2364996"/>
    <lineage>
        <taxon>Eukaryota</taxon>
        <taxon>Fungi</taxon>
        <taxon>Dikarya</taxon>
        <taxon>Ascomycota</taxon>
        <taxon>Pezizomycotina</taxon>
        <taxon>Sordariomycetes</taxon>
        <taxon>Hypocreomycetidae</taxon>
        <taxon>Hypocreales</taxon>
        <taxon>Nectriaceae</taxon>
        <taxon>Fusarium</taxon>
        <taxon>Fusarium concolor species complex</taxon>
    </lineage>
</organism>
<accession>A0A8H4KIG9</accession>
<gene>
    <name evidence="2" type="ORF">F53441_6118</name>
</gene>
<dbReference type="AlphaFoldDB" id="A0A8H4KIG9"/>
<name>A0A8H4KIG9_9HYPO</name>
<evidence type="ECO:0000313" key="3">
    <source>
        <dbReference type="Proteomes" id="UP000605986"/>
    </source>
</evidence>